<dbReference type="PANTHER" id="PTHR33570:SF2">
    <property type="entry name" value="CARBOXYMUCONOLACTONE DECARBOXYLASE-LIKE DOMAIN-CONTAINING PROTEIN"/>
    <property type="match status" value="1"/>
</dbReference>
<comment type="caution">
    <text evidence="3">The sequence shown here is derived from an EMBL/GenBank/DDBJ whole genome shotgun (WGS) entry which is preliminary data.</text>
</comment>
<evidence type="ECO:0000313" key="4">
    <source>
        <dbReference type="Proteomes" id="UP000004105"/>
    </source>
</evidence>
<evidence type="ECO:0000313" key="3">
    <source>
        <dbReference type="EMBL" id="EGF10983.1"/>
    </source>
</evidence>
<keyword evidence="4" id="KW-1185">Reference proteome</keyword>
<sequence length="219" mass="23146">MAGKSGFTANRQARRPNQRQPETCPLALIPLAYAVATGDTTQLDTAVDQGLAAGLTISELTEAISHQFAYIGAPKTLNGVAALQKRLEVRKAQGISDPQGKSATDLGNADYYALGTQTLAELSQAPTSRPIFDFAPALDYAIKAQLFGYQFSRDNLGAPERELVTLASLAAQGKAVNSQLRSHLRVLKNLGAGDEQLAQILAALEKAAGKAVAENVRTV</sequence>
<dbReference type="SUPFAM" id="SSF69118">
    <property type="entry name" value="AhpD-like"/>
    <property type="match status" value="1"/>
</dbReference>
<dbReference type="PANTHER" id="PTHR33570">
    <property type="entry name" value="4-CARBOXYMUCONOLACTONE DECARBOXYLASE FAMILY PROTEIN"/>
    <property type="match status" value="1"/>
</dbReference>
<keyword evidence="3" id="KW-0456">Lyase</keyword>
<accession>F2BC37</accession>
<dbReference type="InterPro" id="IPR052512">
    <property type="entry name" value="4CMD/NDH-1_regulator"/>
</dbReference>
<dbReference type="EMBL" id="AFAY01000027">
    <property type="protein sequence ID" value="EGF10983.1"/>
    <property type="molecule type" value="Genomic_DNA"/>
</dbReference>
<dbReference type="RefSeq" id="WP_007342301.1">
    <property type="nucleotide sequence ID" value="NZ_GL878494.1"/>
</dbReference>
<organism evidence="3 4">
    <name type="scientific">Neisseria bacilliformis ATCC BAA-1200</name>
    <dbReference type="NCBI Taxonomy" id="888742"/>
    <lineage>
        <taxon>Bacteria</taxon>
        <taxon>Pseudomonadati</taxon>
        <taxon>Pseudomonadota</taxon>
        <taxon>Betaproteobacteria</taxon>
        <taxon>Neisseriales</taxon>
        <taxon>Neisseriaceae</taxon>
        <taxon>Neisseria</taxon>
    </lineage>
</organism>
<feature type="region of interest" description="Disordered" evidence="1">
    <location>
        <begin position="1"/>
        <end position="22"/>
    </location>
</feature>
<gene>
    <name evidence="3" type="primary">pcaC4</name>
    <name evidence="3" type="ORF">HMPREF9123_1292</name>
</gene>
<dbReference type="InterPro" id="IPR029032">
    <property type="entry name" value="AhpD-like"/>
</dbReference>
<protein>
    <submittedName>
        <fullName evidence="3">Carboxymuconolactone decarboxylase</fullName>
        <ecNumber evidence="3">4.1.1.44</ecNumber>
    </submittedName>
</protein>
<dbReference type="AlphaFoldDB" id="F2BC37"/>
<evidence type="ECO:0000256" key="1">
    <source>
        <dbReference type="SAM" id="MobiDB-lite"/>
    </source>
</evidence>
<dbReference type="InterPro" id="IPR003779">
    <property type="entry name" value="CMD-like"/>
</dbReference>
<reference evidence="3 4" key="1">
    <citation type="submission" date="2011-02" db="EMBL/GenBank/DDBJ databases">
        <authorList>
            <person name="Muzny D."/>
            <person name="Qin X."/>
            <person name="Deng J."/>
            <person name="Jiang H."/>
            <person name="Liu Y."/>
            <person name="Qu J."/>
            <person name="Song X.-Z."/>
            <person name="Zhang L."/>
            <person name="Thornton R."/>
            <person name="Coyle M."/>
            <person name="Francisco L."/>
            <person name="Jackson L."/>
            <person name="Javaid M."/>
            <person name="Korchina V."/>
            <person name="Kovar C."/>
            <person name="Mata R."/>
            <person name="Mathew T."/>
            <person name="Ngo R."/>
            <person name="Nguyen L."/>
            <person name="Nguyen N."/>
            <person name="Okwuonu G."/>
            <person name="Ongeri F."/>
            <person name="Pham C."/>
            <person name="Simmons D."/>
            <person name="Wilczek-Boney K."/>
            <person name="Hale W."/>
            <person name="Jakkamsetti A."/>
            <person name="Pham P."/>
            <person name="Ruth R."/>
            <person name="San Lucas F."/>
            <person name="Warren J."/>
            <person name="Zhang J."/>
            <person name="Zhao Z."/>
            <person name="Zhou C."/>
            <person name="Zhu D."/>
            <person name="Lee S."/>
            <person name="Bess C."/>
            <person name="Blankenburg K."/>
            <person name="Forbes L."/>
            <person name="Fu Q."/>
            <person name="Gubbala S."/>
            <person name="Hirani K."/>
            <person name="Jayaseelan J.C."/>
            <person name="Lara F."/>
            <person name="Munidasa M."/>
            <person name="Palculict T."/>
            <person name="Patil S."/>
            <person name="Pu L.-L."/>
            <person name="Saada N."/>
            <person name="Tang L."/>
            <person name="Weissenberger G."/>
            <person name="Zhu Y."/>
            <person name="Hemphill L."/>
            <person name="Shang Y."/>
            <person name="Youmans B."/>
            <person name="Ayvaz T."/>
            <person name="Ross M."/>
            <person name="Santibanez J."/>
            <person name="Aqrawi P."/>
            <person name="Gross S."/>
            <person name="Joshi V."/>
            <person name="Fowler G."/>
            <person name="Nazareth L."/>
            <person name="Reid J."/>
            <person name="Worley K."/>
            <person name="Petrosino J."/>
            <person name="Highlander S."/>
            <person name="Gibbs R."/>
        </authorList>
    </citation>
    <scope>NUCLEOTIDE SEQUENCE [LARGE SCALE GENOMIC DNA]</scope>
    <source>
        <strain evidence="3 4">ATCC BAA-1200</strain>
    </source>
</reference>
<evidence type="ECO:0000259" key="2">
    <source>
        <dbReference type="Pfam" id="PF02627"/>
    </source>
</evidence>
<dbReference type="Proteomes" id="UP000004105">
    <property type="component" value="Unassembled WGS sequence"/>
</dbReference>
<dbReference type="HOGENOM" id="CLU_093841_0_0_4"/>
<name>F2BC37_9NEIS</name>
<dbReference type="Pfam" id="PF02627">
    <property type="entry name" value="CMD"/>
    <property type="match status" value="1"/>
</dbReference>
<dbReference type="GO" id="GO:0047575">
    <property type="term" value="F:4-carboxymuconolactone decarboxylase activity"/>
    <property type="evidence" value="ECO:0007669"/>
    <property type="project" value="UniProtKB-EC"/>
</dbReference>
<dbReference type="GO" id="GO:0051920">
    <property type="term" value="F:peroxiredoxin activity"/>
    <property type="evidence" value="ECO:0007669"/>
    <property type="project" value="InterPro"/>
</dbReference>
<feature type="domain" description="Carboxymuconolactone decarboxylase-like" evidence="2">
    <location>
        <begin position="146"/>
        <end position="216"/>
    </location>
</feature>
<dbReference type="Gene3D" id="1.20.1290.10">
    <property type="entry name" value="AhpD-like"/>
    <property type="match status" value="1"/>
</dbReference>
<dbReference type="EC" id="4.1.1.44" evidence="3"/>
<proteinExistence type="predicted"/>